<keyword evidence="2" id="KW-1185">Reference proteome</keyword>
<dbReference type="InterPro" id="IPR001584">
    <property type="entry name" value="Integrase_cat-core"/>
</dbReference>
<feature type="domain" description="Integrase catalytic" evidence="1">
    <location>
        <begin position="1"/>
        <end position="153"/>
    </location>
</feature>
<dbReference type="Pfam" id="PF18701">
    <property type="entry name" value="DUF5641"/>
    <property type="match status" value="1"/>
</dbReference>
<sequence>MATRAVHLEIVDGYSTPAFLGAYSRFCAQRGFPASIYSDNGTTFIGADREIQEAFRAALRDPNFLNRTASDQVTWHFIPPAAPHFGGLWEAGVRSVKHHLRRVVGAHTLTFEEFATLLCNIEACLNSRPLAPLTDSADEYEALTPGHFLIGAALTASPEASALHLNKNRLSRWQVVRQTTERFWKLWQTDYVNTLQQRAKWRKSRKEQIRIGQLVLLQNPLLPPCKWELGRIIQCHAGSDNVVRVVTVKTVVKICVLPIDIENAETPA</sequence>
<dbReference type="InterPro" id="IPR040676">
    <property type="entry name" value="DUF5641"/>
</dbReference>
<dbReference type="GO" id="GO:0003676">
    <property type="term" value="F:nucleic acid binding"/>
    <property type="evidence" value="ECO:0007669"/>
    <property type="project" value="InterPro"/>
</dbReference>
<dbReference type="AlphaFoldDB" id="A0A6J1QVT5"/>
<dbReference type="PANTHER" id="PTHR47331">
    <property type="entry name" value="PHD-TYPE DOMAIN-CONTAINING PROTEIN"/>
    <property type="match status" value="1"/>
</dbReference>
<reference evidence="3" key="1">
    <citation type="submission" date="2025-08" db="UniProtKB">
        <authorList>
            <consortium name="RefSeq"/>
        </authorList>
    </citation>
    <scope>IDENTIFICATION</scope>
    <source>
        <tissue evidence="3">Whole body</tissue>
    </source>
</reference>
<evidence type="ECO:0000313" key="3">
    <source>
        <dbReference type="RefSeq" id="XP_024885993.1"/>
    </source>
</evidence>
<dbReference type="PANTHER" id="PTHR47331:SF1">
    <property type="entry name" value="GAG-LIKE PROTEIN"/>
    <property type="match status" value="1"/>
</dbReference>
<dbReference type="InterPro" id="IPR036397">
    <property type="entry name" value="RNaseH_sf"/>
</dbReference>
<organism evidence="2 3">
    <name type="scientific">Temnothorax curvispinosus</name>
    <dbReference type="NCBI Taxonomy" id="300111"/>
    <lineage>
        <taxon>Eukaryota</taxon>
        <taxon>Metazoa</taxon>
        <taxon>Ecdysozoa</taxon>
        <taxon>Arthropoda</taxon>
        <taxon>Hexapoda</taxon>
        <taxon>Insecta</taxon>
        <taxon>Pterygota</taxon>
        <taxon>Neoptera</taxon>
        <taxon>Endopterygota</taxon>
        <taxon>Hymenoptera</taxon>
        <taxon>Apocrita</taxon>
        <taxon>Aculeata</taxon>
        <taxon>Formicoidea</taxon>
        <taxon>Formicidae</taxon>
        <taxon>Myrmicinae</taxon>
        <taxon>Temnothorax</taxon>
    </lineage>
</organism>
<dbReference type="GeneID" id="112463710"/>
<dbReference type="Gene3D" id="3.30.420.10">
    <property type="entry name" value="Ribonuclease H-like superfamily/Ribonuclease H"/>
    <property type="match status" value="1"/>
</dbReference>
<dbReference type="OrthoDB" id="6615390at2759"/>
<dbReference type="InterPro" id="IPR012337">
    <property type="entry name" value="RNaseH-like_sf"/>
</dbReference>
<dbReference type="PROSITE" id="PS50994">
    <property type="entry name" value="INTEGRASE"/>
    <property type="match status" value="1"/>
</dbReference>
<gene>
    <name evidence="3" type="primary">LOC112463710</name>
</gene>
<dbReference type="RefSeq" id="XP_024885993.1">
    <property type="nucleotide sequence ID" value="XM_025030225.1"/>
</dbReference>
<protein>
    <submittedName>
        <fullName evidence="3">Uncharacterized protein LOC112463710</fullName>
    </submittedName>
</protein>
<accession>A0A6J1QVT5</accession>
<dbReference type="SUPFAM" id="SSF53098">
    <property type="entry name" value="Ribonuclease H-like"/>
    <property type="match status" value="1"/>
</dbReference>
<name>A0A6J1QVT5_9HYME</name>
<evidence type="ECO:0000259" key="1">
    <source>
        <dbReference type="PROSITE" id="PS50994"/>
    </source>
</evidence>
<dbReference type="GO" id="GO:0015074">
    <property type="term" value="P:DNA integration"/>
    <property type="evidence" value="ECO:0007669"/>
    <property type="project" value="InterPro"/>
</dbReference>
<dbReference type="Proteomes" id="UP000504618">
    <property type="component" value="Unplaced"/>
</dbReference>
<proteinExistence type="predicted"/>
<evidence type="ECO:0000313" key="2">
    <source>
        <dbReference type="Proteomes" id="UP000504618"/>
    </source>
</evidence>